<evidence type="ECO:0000313" key="2">
    <source>
        <dbReference type="Proteomes" id="UP000507470"/>
    </source>
</evidence>
<reference evidence="1 2" key="1">
    <citation type="submission" date="2020-06" db="EMBL/GenBank/DDBJ databases">
        <authorList>
            <person name="Li R."/>
            <person name="Bekaert M."/>
        </authorList>
    </citation>
    <scope>NUCLEOTIDE SEQUENCE [LARGE SCALE GENOMIC DNA]</scope>
    <source>
        <strain evidence="2">wild</strain>
    </source>
</reference>
<proteinExistence type="predicted"/>
<dbReference type="AlphaFoldDB" id="A0A6J8EPQ0"/>
<accession>A0A6J8EPQ0</accession>
<dbReference type="OrthoDB" id="410381at2759"/>
<dbReference type="Proteomes" id="UP000507470">
    <property type="component" value="Unassembled WGS sequence"/>
</dbReference>
<name>A0A6J8EPQ0_MYTCO</name>
<keyword evidence="2" id="KW-1185">Reference proteome</keyword>
<evidence type="ECO:0000313" key="1">
    <source>
        <dbReference type="EMBL" id="CAC5422619.1"/>
    </source>
</evidence>
<dbReference type="EMBL" id="CACVKT020009664">
    <property type="protein sequence ID" value="CAC5422619.1"/>
    <property type="molecule type" value="Genomic_DNA"/>
</dbReference>
<organism evidence="1 2">
    <name type="scientific">Mytilus coruscus</name>
    <name type="common">Sea mussel</name>
    <dbReference type="NCBI Taxonomy" id="42192"/>
    <lineage>
        <taxon>Eukaryota</taxon>
        <taxon>Metazoa</taxon>
        <taxon>Spiralia</taxon>
        <taxon>Lophotrochozoa</taxon>
        <taxon>Mollusca</taxon>
        <taxon>Bivalvia</taxon>
        <taxon>Autobranchia</taxon>
        <taxon>Pteriomorphia</taxon>
        <taxon>Mytilida</taxon>
        <taxon>Mytiloidea</taxon>
        <taxon>Mytilidae</taxon>
        <taxon>Mytilinae</taxon>
        <taxon>Mytilus</taxon>
    </lineage>
</organism>
<gene>
    <name evidence="1" type="ORF">MCOR_54656</name>
</gene>
<sequence length="205" mass="23723">MTLIDNFTLKSLMINNTDGITWVQFKDKCCNANMFYVCVVYLPPENSTGAVNVHEFMETLMTHIYTIPQVIDQVSKNIDISQTVLKLKYDAKSIPEDWLRGESVVTEINRKELINSQENPKEFWRKIGRIGGGSERQNIIPMEIKLNDGSICDDKNMVINKWKCDFEEMLNKNSDNRNEIENCNNDIICDEILDSEITLAKCIMW</sequence>
<protein>
    <submittedName>
        <fullName evidence="1">Uncharacterized protein</fullName>
    </submittedName>
</protein>